<dbReference type="Proteomes" id="UP001454036">
    <property type="component" value="Unassembled WGS sequence"/>
</dbReference>
<dbReference type="AlphaFoldDB" id="A0AAV3RDB3"/>
<organism evidence="6 7">
    <name type="scientific">Lithospermum erythrorhizon</name>
    <name type="common">Purple gromwell</name>
    <name type="synonym">Lithospermum officinale var. erythrorhizon</name>
    <dbReference type="NCBI Taxonomy" id="34254"/>
    <lineage>
        <taxon>Eukaryota</taxon>
        <taxon>Viridiplantae</taxon>
        <taxon>Streptophyta</taxon>
        <taxon>Embryophyta</taxon>
        <taxon>Tracheophyta</taxon>
        <taxon>Spermatophyta</taxon>
        <taxon>Magnoliopsida</taxon>
        <taxon>eudicotyledons</taxon>
        <taxon>Gunneridae</taxon>
        <taxon>Pentapetalae</taxon>
        <taxon>asterids</taxon>
        <taxon>lamiids</taxon>
        <taxon>Boraginales</taxon>
        <taxon>Boraginaceae</taxon>
        <taxon>Boraginoideae</taxon>
        <taxon>Lithospermeae</taxon>
        <taxon>Lithospermum</taxon>
    </lineage>
</organism>
<name>A0AAV3RDB3_LITER</name>
<keyword evidence="3" id="KW-0862">Zinc</keyword>
<protein>
    <recommendedName>
        <fullName evidence="5">SWIM-type domain-containing protein</fullName>
    </recommendedName>
</protein>
<sequence>MTRLVDEQEKKMKIKGVVGPNVSKVLREREKHIHEYITRPSGSPRYEVTSAKHSFVVDVEKKICSCGLWQLGGIPCVHVVCVYRSHNKNPRKYVHPILTKPTLLTVYSHFLESLRGPTFWTKSPYPDILPPELRVLPRKPKRCRQKDEI</sequence>
<proteinExistence type="predicted"/>
<dbReference type="PANTHER" id="PTHR31973:SF187">
    <property type="entry name" value="MUTATOR TRANSPOSASE MUDRA PROTEIN"/>
    <property type="match status" value="1"/>
</dbReference>
<dbReference type="GO" id="GO:0008270">
    <property type="term" value="F:zinc ion binding"/>
    <property type="evidence" value="ECO:0007669"/>
    <property type="project" value="UniProtKB-KW"/>
</dbReference>
<gene>
    <name evidence="6" type="ORF">LIER_27770</name>
</gene>
<dbReference type="InterPro" id="IPR007527">
    <property type="entry name" value="Znf_SWIM"/>
</dbReference>
<reference evidence="6 7" key="1">
    <citation type="submission" date="2024-01" db="EMBL/GenBank/DDBJ databases">
        <title>The complete chloroplast genome sequence of Lithospermum erythrorhizon: insights into the phylogenetic relationship among Boraginaceae species and the maternal lineages of purple gromwells.</title>
        <authorList>
            <person name="Okada T."/>
            <person name="Watanabe K."/>
        </authorList>
    </citation>
    <scope>NUCLEOTIDE SEQUENCE [LARGE SCALE GENOMIC DNA]</scope>
</reference>
<evidence type="ECO:0000313" key="7">
    <source>
        <dbReference type="Proteomes" id="UP001454036"/>
    </source>
</evidence>
<evidence type="ECO:0000256" key="1">
    <source>
        <dbReference type="ARBA" id="ARBA00022723"/>
    </source>
</evidence>
<keyword evidence="2 4" id="KW-0863">Zinc-finger</keyword>
<accession>A0AAV3RDB3</accession>
<dbReference type="Pfam" id="PF04434">
    <property type="entry name" value="SWIM"/>
    <property type="match status" value="1"/>
</dbReference>
<keyword evidence="1" id="KW-0479">Metal-binding</keyword>
<evidence type="ECO:0000256" key="3">
    <source>
        <dbReference type="ARBA" id="ARBA00022833"/>
    </source>
</evidence>
<dbReference type="PROSITE" id="PS50966">
    <property type="entry name" value="ZF_SWIM"/>
    <property type="match status" value="1"/>
</dbReference>
<dbReference type="EMBL" id="BAABME010009045">
    <property type="protein sequence ID" value="GAA0174367.1"/>
    <property type="molecule type" value="Genomic_DNA"/>
</dbReference>
<comment type="caution">
    <text evidence="6">The sequence shown here is derived from an EMBL/GenBank/DDBJ whole genome shotgun (WGS) entry which is preliminary data.</text>
</comment>
<dbReference type="PANTHER" id="PTHR31973">
    <property type="entry name" value="POLYPROTEIN, PUTATIVE-RELATED"/>
    <property type="match status" value="1"/>
</dbReference>
<evidence type="ECO:0000259" key="5">
    <source>
        <dbReference type="PROSITE" id="PS50966"/>
    </source>
</evidence>
<dbReference type="InterPro" id="IPR006564">
    <property type="entry name" value="Znf_PMZ"/>
</dbReference>
<keyword evidence="7" id="KW-1185">Reference proteome</keyword>
<feature type="domain" description="SWIM-type" evidence="5">
    <location>
        <begin position="55"/>
        <end position="87"/>
    </location>
</feature>
<evidence type="ECO:0000256" key="4">
    <source>
        <dbReference type="PROSITE-ProRule" id="PRU00325"/>
    </source>
</evidence>
<dbReference type="SMART" id="SM00575">
    <property type="entry name" value="ZnF_PMZ"/>
    <property type="match status" value="1"/>
</dbReference>
<evidence type="ECO:0000256" key="2">
    <source>
        <dbReference type="ARBA" id="ARBA00022771"/>
    </source>
</evidence>
<evidence type="ECO:0000313" key="6">
    <source>
        <dbReference type="EMBL" id="GAA0174367.1"/>
    </source>
</evidence>